<evidence type="ECO:0000313" key="4">
    <source>
        <dbReference type="EMBL" id="EQC38259.1"/>
    </source>
</evidence>
<dbReference type="InterPro" id="IPR038765">
    <property type="entry name" value="Papain-like_cys_pep_sf"/>
</dbReference>
<dbReference type="EMBL" id="JH767142">
    <property type="protein sequence ID" value="EQC38259.1"/>
    <property type="molecule type" value="Genomic_DNA"/>
</dbReference>
<dbReference type="InterPro" id="IPR000668">
    <property type="entry name" value="Peptidase_C1A_C"/>
</dbReference>
<dbReference type="GO" id="GO:0006508">
    <property type="term" value="P:proteolysis"/>
    <property type="evidence" value="ECO:0007669"/>
    <property type="project" value="InterPro"/>
</dbReference>
<evidence type="ECO:0000256" key="1">
    <source>
        <dbReference type="ARBA" id="ARBA00008455"/>
    </source>
</evidence>
<keyword evidence="2" id="KW-0865">Zymogen</keyword>
<feature type="domain" description="Peptidase C1A papain C-terminal" evidence="3">
    <location>
        <begin position="141"/>
        <end position="356"/>
    </location>
</feature>
<proteinExistence type="inferred from homology"/>
<dbReference type="AlphaFoldDB" id="T0QJN6"/>
<accession>T0QJN6</accession>
<name>T0QJN6_SAPDV</name>
<dbReference type="PRINTS" id="PR00705">
    <property type="entry name" value="PAPAIN"/>
</dbReference>
<dbReference type="SMART" id="SM00645">
    <property type="entry name" value="Pept_C1"/>
    <property type="match status" value="1"/>
</dbReference>
<evidence type="ECO:0000256" key="2">
    <source>
        <dbReference type="ARBA" id="ARBA00023145"/>
    </source>
</evidence>
<dbReference type="Gene3D" id="3.90.70.10">
    <property type="entry name" value="Cysteine proteinases"/>
    <property type="match status" value="1"/>
</dbReference>
<sequence length="371" mass="39362">MGKIYSDKSIASDQMHAISQLATSSMHRFAFATTLVASSVLAADDTLLAQLTQWNKDFGPSYLPKGVDPTNTNDLLARLQAGKTAIAAVAKTQPEATFAIGRFALHTPKEFRDYVLRSYTAGLLKMDAAEASAVDRGVGAANGTVDWSTTNCMGAVGDQGKCSSSWVFATTAAVETAHCIVTGSPIDVSEQDIVSCDRDELDEGCRGGIEYTAIDWITKTGICLAQDYPYISGADGKNNACQTSCRKQKLAIDGHAWASGEPKLETVVAKQPVASMVEATNDIWQHYASGVITSCPGSPSDHSVLVVGYGTEGKTNYWKVRNSWGAKWGEMGYARVRRGAGGNGVCQIAELPVYPKLTAAPTVAPTTKPAC</sequence>
<gene>
    <name evidence="4" type="ORF">SDRG_04685</name>
</gene>
<dbReference type="InParanoid" id="T0QJN6"/>
<comment type="similarity">
    <text evidence="1">Belongs to the peptidase C1 family.</text>
</comment>
<keyword evidence="5" id="KW-1185">Reference proteome</keyword>
<evidence type="ECO:0000259" key="3">
    <source>
        <dbReference type="SMART" id="SM00645"/>
    </source>
</evidence>
<dbReference type="Proteomes" id="UP000030762">
    <property type="component" value="Unassembled WGS sequence"/>
</dbReference>
<dbReference type="STRING" id="1156394.T0QJN6"/>
<dbReference type="OMA" id="EATNDIW"/>
<dbReference type="eggNOG" id="KOG1543">
    <property type="taxonomic scope" value="Eukaryota"/>
</dbReference>
<organism evidence="4 5">
    <name type="scientific">Saprolegnia diclina (strain VS20)</name>
    <dbReference type="NCBI Taxonomy" id="1156394"/>
    <lineage>
        <taxon>Eukaryota</taxon>
        <taxon>Sar</taxon>
        <taxon>Stramenopiles</taxon>
        <taxon>Oomycota</taxon>
        <taxon>Saprolegniomycetes</taxon>
        <taxon>Saprolegniales</taxon>
        <taxon>Saprolegniaceae</taxon>
        <taxon>Saprolegnia</taxon>
    </lineage>
</organism>
<protein>
    <recommendedName>
        <fullName evidence="3">Peptidase C1A papain C-terminal domain-containing protein</fullName>
    </recommendedName>
</protein>
<dbReference type="GeneID" id="19945412"/>
<dbReference type="PROSITE" id="PS00639">
    <property type="entry name" value="THIOL_PROTEASE_HIS"/>
    <property type="match status" value="1"/>
</dbReference>
<dbReference type="CDD" id="cd02248">
    <property type="entry name" value="Peptidase_C1A"/>
    <property type="match status" value="1"/>
</dbReference>
<evidence type="ECO:0000313" key="5">
    <source>
        <dbReference type="Proteomes" id="UP000030762"/>
    </source>
</evidence>
<dbReference type="InterPro" id="IPR013128">
    <property type="entry name" value="Peptidase_C1A"/>
</dbReference>
<dbReference type="InterPro" id="IPR025660">
    <property type="entry name" value="Pept_his_AS"/>
</dbReference>
<dbReference type="GO" id="GO:0008234">
    <property type="term" value="F:cysteine-type peptidase activity"/>
    <property type="evidence" value="ECO:0007669"/>
    <property type="project" value="InterPro"/>
</dbReference>
<dbReference type="OrthoDB" id="10253408at2759"/>
<dbReference type="RefSeq" id="XP_008608586.1">
    <property type="nucleotide sequence ID" value="XM_008610364.1"/>
</dbReference>
<dbReference type="Pfam" id="PF00112">
    <property type="entry name" value="Peptidase_C1"/>
    <property type="match status" value="1"/>
</dbReference>
<dbReference type="InterPro" id="IPR039417">
    <property type="entry name" value="Peptidase_C1A_papain-like"/>
</dbReference>
<dbReference type="SUPFAM" id="SSF54001">
    <property type="entry name" value="Cysteine proteinases"/>
    <property type="match status" value="1"/>
</dbReference>
<dbReference type="VEuPathDB" id="FungiDB:SDRG_04685"/>
<dbReference type="PANTHER" id="PTHR12411">
    <property type="entry name" value="CYSTEINE PROTEASE FAMILY C1-RELATED"/>
    <property type="match status" value="1"/>
</dbReference>
<reference evidence="4 5" key="1">
    <citation type="submission" date="2012-04" db="EMBL/GenBank/DDBJ databases">
        <title>The Genome Sequence of Saprolegnia declina VS20.</title>
        <authorList>
            <consortium name="The Broad Institute Genome Sequencing Platform"/>
            <person name="Russ C."/>
            <person name="Nusbaum C."/>
            <person name="Tyler B."/>
            <person name="van West P."/>
            <person name="Dieguez-Uribeondo J."/>
            <person name="de Bruijn I."/>
            <person name="Tripathy S."/>
            <person name="Jiang R."/>
            <person name="Young S.K."/>
            <person name="Zeng Q."/>
            <person name="Gargeya S."/>
            <person name="Fitzgerald M."/>
            <person name="Haas B."/>
            <person name="Abouelleil A."/>
            <person name="Alvarado L."/>
            <person name="Arachchi H.M."/>
            <person name="Berlin A."/>
            <person name="Chapman S.B."/>
            <person name="Goldberg J."/>
            <person name="Griggs A."/>
            <person name="Gujja S."/>
            <person name="Hansen M."/>
            <person name="Howarth C."/>
            <person name="Imamovic A."/>
            <person name="Larimer J."/>
            <person name="McCowen C."/>
            <person name="Montmayeur A."/>
            <person name="Murphy C."/>
            <person name="Neiman D."/>
            <person name="Pearson M."/>
            <person name="Priest M."/>
            <person name="Roberts A."/>
            <person name="Saif S."/>
            <person name="Shea T."/>
            <person name="Sisk P."/>
            <person name="Sykes S."/>
            <person name="Wortman J."/>
            <person name="Nusbaum C."/>
            <person name="Birren B."/>
        </authorList>
    </citation>
    <scope>NUCLEOTIDE SEQUENCE [LARGE SCALE GENOMIC DNA]</scope>
    <source>
        <strain evidence="4 5">VS20</strain>
    </source>
</reference>